<dbReference type="Proteomes" id="UP000178985">
    <property type="component" value="Unassembled WGS sequence"/>
</dbReference>
<evidence type="ECO:0000313" key="1">
    <source>
        <dbReference type="EMBL" id="OGI63752.1"/>
    </source>
</evidence>
<protein>
    <recommendedName>
        <fullName evidence="3">Phosphoribosyl-ATP pyrophosphohydrolase</fullName>
    </recommendedName>
</protein>
<dbReference type="InterPro" id="IPR038735">
    <property type="entry name" value="MSMEG_1276-like_NTP-PPase_dom"/>
</dbReference>
<comment type="caution">
    <text evidence="1">The sequence shown here is derived from an EMBL/GenBank/DDBJ whole genome shotgun (WGS) entry which is preliminary data.</text>
</comment>
<sequence length="101" mass="11662">MGEKYEKLVRDKVVEILKEKGIPYEERTATPEEKSEVAFRKLTEEVAEFLEAKNLEELADVDQALDLKKSLPEFKGWEEMKAKKLAEKGGFEKMTILKGEK</sequence>
<organism evidence="1 2">
    <name type="scientific">Candidatus Nomurabacteria bacterium RIFCSPHIGHO2_01_FULL_40_20</name>
    <dbReference type="NCBI Taxonomy" id="1801738"/>
    <lineage>
        <taxon>Bacteria</taxon>
        <taxon>Candidatus Nomuraibacteriota</taxon>
    </lineage>
</organism>
<evidence type="ECO:0000313" key="2">
    <source>
        <dbReference type="Proteomes" id="UP000178985"/>
    </source>
</evidence>
<reference evidence="1 2" key="1">
    <citation type="journal article" date="2016" name="Nat. Commun.">
        <title>Thousands of microbial genomes shed light on interconnected biogeochemical processes in an aquifer system.</title>
        <authorList>
            <person name="Anantharaman K."/>
            <person name="Brown C.T."/>
            <person name="Hug L.A."/>
            <person name="Sharon I."/>
            <person name="Castelle C.J."/>
            <person name="Probst A.J."/>
            <person name="Thomas B.C."/>
            <person name="Singh A."/>
            <person name="Wilkins M.J."/>
            <person name="Karaoz U."/>
            <person name="Brodie E.L."/>
            <person name="Williams K.H."/>
            <person name="Hubbard S.S."/>
            <person name="Banfield J.F."/>
        </authorList>
    </citation>
    <scope>NUCLEOTIDE SEQUENCE [LARGE SCALE GENOMIC DNA]</scope>
</reference>
<accession>A0A1F6V287</accession>
<dbReference type="CDD" id="cd11532">
    <property type="entry name" value="NTP-PPase_COG4997"/>
    <property type="match status" value="1"/>
</dbReference>
<proteinExistence type="predicted"/>
<evidence type="ECO:0008006" key="3">
    <source>
        <dbReference type="Google" id="ProtNLM"/>
    </source>
</evidence>
<gene>
    <name evidence="1" type="ORF">A2733_02170</name>
</gene>
<name>A0A1F6V287_9BACT</name>
<dbReference type="AlphaFoldDB" id="A0A1F6V287"/>
<dbReference type="EMBL" id="MFTO01000013">
    <property type="protein sequence ID" value="OGI63752.1"/>
    <property type="molecule type" value="Genomic_DNA"/>
</dbReference>